<evidence type="ECO:0000313" key="1">
    <source>
        <dbReference type="EMBL" id="KMS65334.1"/>
    </source>
</evidence>
<dbReference type="Gramene" id="KMS65334">
    <property type="protein sequence ID" value="KMS65334"/>
    <property type="gene ID" value="BVRB_037040"/>
</dbReference>
<protein>
    <submittedName>
        <fullName evidence="1">Uncharacterized protein</fullName>
    </submittedName>
</protein>
<keyword evidence="2" id="KW-1185">Reference proteome</keyword>
<gene>
    <name evidence="1" type="ORF">BVRB_037040</name>
</gene>
<reference evidence="1 2" key="1">
    <citation type="journal article" date="2014" name="Nature">
        <title>The genome of the recently domesticated crop plant sugar beet (Beta vulgaris).</title>
        <authorList>
            <person name="Dohm J.C."/>
            <person name="Minoche A.E."/>
            <person name="Holtgrawe D."/>
            <person name="Capella-Gutierrez S."/>
            <person name="Zakrzewski F."/>
            <person name="Tafer H."/>
            <person name="Rupp O."/>
            <person name="Sorensen T.R."/>
            <person name="Stracke R."/>
            <person name="Reinhardt R."/>
            <person name="Goesmann A."/>
            <person name="Kraft T."/>
            <person name="Schulz B."/>
            <person name="Stadler P.F."/>
            <person name="Schmidt T."/>
            <person name="Gabaldon T."/>
            <person name="Lehrach H."/>
            <person name="Weisshaar B."/>
            <person name="Himmelbauer H."/>
        </authorList>
    </citation>
    <scope>NUCLEOTIDE SEQUENCE [LARGE SCALE GENOMIC DNA]</scope>
    <source>
        <tissue evidence="1">Taproot</tissue>
    </source>
</reference>
<dbReference type="EMBL" id="KQ110459">
    <property type="protein sequence ID" value="KMS65334.1"/>
    <property type="molecule type" value="Genomic_DNA"/>
</dbReference>
<sequence>MTSCTILLKDAKVIVIEQLYSSNVAAGYDSLKRWLDEFIQYVYNVIIR</sequence>
<proteinExistence type="predicted"/>
<name>A0A0J7YP61_BETVV</name>
<dbReference type="Proteomes" id="UP000035740">
    <property type="component" value="Unassembled WGS sequence"/>
</dbReference>
<dbReference type="AlphaFoldDB" id="A0A0J7YP61"/>
<evidence type="ECO:0000313" key="2">
    <source>
        <dbReference type="Proteomes" id="UP000035740"/>
    </source>
</evidence>
<feature type="non-terminal residue" evidence="1">
    <location>
        <position position="48"/>
    </location>
</feature>
<accession>A0A0J7YP61</accession>
<organism evidence="1 2">
    <name type="scientific">Beta vulgaris subsp. vulgaris</name>
    <name type="common">Beet</name>
    <dbReference type="NCBI Taxonomy" id="3555"/>
    <lineage>
        <taxon>Eukaryota</taxon>
        <taxon>Viridiplantae</taxon>
        <taxon>Streptophyta</taxon>
        <taxon>Embryophyta</taxon>
        <taxon>Tracheophyta</taxon>
        <taxon>Spermatophyta</taxon>
        <taxon>Magnoliopsida</taxon>
        <taxon>eudicotyledons</taxon>
        <taxon>Gunneridae</taxon>
        <taxon>Pentapetalae</taxon>
        <taxon>Caryophyllales</taxon>
        <taxon>Chenopodiaceae</taxon>
        <taxon>Betoideae</taxon>
        <taxon>Beta</taxon>
    </lineage>
</organism>